<evidence type="ECO:0000313" key="1">
    <source>
        <dbReference type="EMBL" id="BBL68825.1"/>
    </source>
</evidence>
<reference evidence="1 2" key="1">
    <citation type="submission" date="2019-06" db="EMBL/GenBank/DDBJ databases">
        <title>Complete genome sequence of Methanoculleus chikugoensis strain MG62.</title>
        <authorList>
            <person name="Asakawa S."/>
            <person name="Dianou D."/>
        </authorList>
    </citation>
    <scope>NUCLEOTIDE SEQUENCE [LARGE SCALE GENOMIC DNA]</scope>
    <source>
        <strain evidence="1 2">MG62</strain>
    </source>
</reference>
<sequence>MEVHHRLAGGGAHVDADVVAVGTELFVEEGFRLADEGEEGGEFCVGRVEEGGDVAVGVFRSELRPCR</sequence>
<dbReference type="EMBL" id="AP019781">
    <property type="protein sequence ID" value="BBL68825.1"/>
    <property type="molecule type" value="Genomic_DNA"/>
</dbReference>
<proteinExistence type="predicted"/>
<protein>
    <submittedName>
        <fullName evidence="1">Uncharacterized protein</fullName>
    </submittedName>
</protein>
<accession>A0ABN5XNN3</accession>
<dbReference type="Proteomes" id="UP000824969">
    <property type="component" value="Chromosome"/>
</dbReference>
<organism evidence="1 2">
    <name type="scientific">Methanoculleus chikugoensis</name>
    <dbReference type="NCBI Taxonomy" id="118126"/>
    <lineage>
        <taxon>Archaea</taxon>
        <taxon>Methanobacteriati</taxon>
        <taxon>Methanobacteriota</taxon>
        <taxon>Stenosarchaea group</taxon>
        <taxon>Methanomicrobia</taxon>
        <taxon>Methanomicrobiales</taxon>
        <taxon>Methanomicrobiaceae</taxon>
        <taxon>Methanoculleus</taxon>
    </lineage>
</organism>
<name>A0ABN5XNN3_9EURY</name>
<gene>
    <name evidence="1" type="ORF">MchiMG62_20060</name>
</gene>
<keyword evidence="2" id="KW-1185">Reference proteome</keyword>
<evidence type="ECO:0000313" key="2">
    <source>
        <dbReference type="Proteomes" id="UP000824969"/>
    </source>
</evidence>